<keyword evidence="2" id="KW-0614">Plasmid</keyword>
<keyword evidence="3" id="KW-1185">Reference proteome</keyword>
<feature type="region of interest" description="Disordered" evidence="1">
    <location>
        <begin position="1"/>
        <end position="24"/>
    </location>
</feature>
<geneLocation type="plasmid" evidence="2 3">
    <name>pSCL4</name>
</geneLocation>
<proteinExistence type="predicted"/>
<dbReference type="AlphaFoldDB" id="B5GRY1"/>
<evidence type="ECO:0000313" key="3">
    <source>
        <dbReference type="Proteomes" id="UP000002357"/>
    </source>
</evidence>
<reference evidence="2 3" key="1">
    <citation type="journal article" date="2010" name="Genome Biol. Evol.">
        <title>The sequence of a 1.8-mb bacterial linear plasmid reveals a rich evolutionary reservoir of secondary metabolic pathways.</title>
        <authorList>
            <person name="Medema M.H."/>
            <person name="Trefzer A."/>
            <person name="Kovalchuk A."/>
            <person name="van den Berg M."/>
            <person name="Mueller U."/>
            <person name="Heijne W."/>
            <person name="Wu L."/>
            <person name="Alam M.T."/>
            <person name="Ronning C.M."/>
            <person name="Nierman W.C."/>
            <person name="Bovenberg R.A.L."/>
            <person name="Breitling R."/>
            <person name="Takano E."/>
        </authorList>
    </citation>
    <scope>NUCLEOTIDE SEQUENCE [LARGE SCALE GENOMIC DNA]</scope>
    <source>
        <strain evidence="3">ATCC 27064 / DSM 738 / JCM 4710 / NBRC 13307 / NCIMB 12785 / NRRL 3585 / VKM Ac-602</strain>
        <plasmid evidence="2">pSCL4</plasmid>
    </source>
</reference>
<accession>B5GRY1</accession>
<gene>
    <name evidence="2" type="ORF">SCLAV_p0283</name>
</gene>
<evidence type="ECO:0000256" key="1">
    <source>
        <dbReference type="SAM" id="MobiDB-lite"/>
    </source>
</evidence>
<dbReference type="Proteomes" id="UP000002357">
    <property type="component" value="Plasmid pSCL4"/>
</dbReference>
<organism evidence="2 3">
    <name type="scientific">Streptomyces clavuligerus</name>
    <dbReference type="NCBI Taxonomy" id="1901"/>
    <lineage>
        <taxon>Bacteria</taxon>
        <taxon>Bacillati</taxon>
        <taxon>Actinomycetota</taxon>
        <taxon>Actinomycetes</taxon>
        <taxon>Kitasatosporales</taxon>
        <taxon>Streptomycetaceae</taxon>
        <taxon>Streptomyces</taxon>
    </lineage>
</organism>
<sequence>MKPNTARAAAATRPRVRVDGGCGRGEAEEFTPDVFAPDVLGSPVPFWTEPAGRLAQEGTGARLRPEAVSSPESAVVAVSGLAGRSFQLDLNQDLVHELCRTPTCPRRMVI</sequence>
<feature type="compositionally biased region" description="Low complexity" evidence="1">
    <location>
        <begin position="1"/>
        <end position="13"/>
    </location>
</feature>
<protein>
    <submittedName>
        <fullName evidence="2">Uncharacterized protein</fullName>
    </submittedName>
</protein>
<evidence type="ECO:0000313" key="2">
    <source>
        <dbReference type="EMBL" id="EFG03774.2"/>
    </source>
</evidence>
<dbReference type="EMBL" id="CM000914">
    <property type="protein sequence ID" value="EFG03774.2"/>
    <property type="molecule type" value="Genomic_DNA"/>
</dbReference>
<name>B5GRY1_STRCL</name>